<comment type="similarity">
    <text evidence="1">Belongs to the glycosyltransferase 2 family.</text>
</comment>
<sequence>MIIWLGIIVTLSYLIIIGALVYGLNKVKDFQLENILPKTRFSVVIPFRNEALNLPSLLKSVIDLQYPKDLFEIIFIDDESTDNSIEIINSFNASEELNAIVIKNKRNTNSPKKDAITKAVSVAKNKWIITTDADCILPKYWLDCFDEFIQKTNAKCIVAPVIYEANNTLLEKFQLLNILSLQGTTIGSFGIDKPFLCNGANFAYTKQLFIELNGFHGNSTIASGDDIFFLEKALKKHKNHVKYLKCHQAIVATKPELNWSDLISQNIRWATKTSAYSIWLGKFIGILVLLMNAQIVIFLILSIINIVSLKAFFWILILKFGIDFHFISRTSVFFNQKRILKSFPLSFLIYPFFSVYVAFLSVFKDYKWKGRTFKK</sequence>
<keyword evidence="4" id="KW-0812">Transmembrane</keyword>
<evidence type="ECO:0000256" key="1">
    <source>
        <dbReference type="ARBA" id="ARBA00006739"/>
    </source>
</evidence>
<dbReference type="Pfam" id="PF00535">
    <property type="entry name" value="Glycos_transf_2"/>
    <property type="match status" value="1"/>
</dbReference>
<evidence type="ECO:0000259" key="5">
    <source>
        <dbReference type="Pfam" id="PF00535"/>
    </source>
</evidence>
<dbReference type="EMBL" id="JAWHTF010000001">
    <property type="protein sequence ID" value="MDU8885083.1"/>
    <property type="molecule type" value="Genomic_DNA"/>
</dbReference>
<dbReference type="InterPro" id="IPR001173">
    <property type="entry name" value="Glyco_trans_2-like"/>
</dbReference>
<comment type="caution">
    <text evidence="6">The sequence shown here is derived from an EMBL/GenBank/DDBJ whole genome shotgun (WGS) entry which is preliminary data.</text>
</comment>
<reference evidence="6 7" key="1">
    <citation type="submission" date="2023-10" db="EMBL/GenBank/DDBJ databases">
        <title>Marimonas sp. nov. isolated from tidal mud flat.</title>
        <authorList>
            <person name="Jaincy N.J."/>
            <person name="Srinivasan S."/>
            <person name="Lee S.-S."/>
        </authorList>
    </citation>
    <scope>NUCLEOTIDE SEQUENCE [LARGE SCALE GENOMIC DNA]</scope>
    <source>
        <strain evidence="6 7">MJ-SS3</strain>
    </source>
</reference>
<dbReference type="Proteomes" id="UP001268651">
    <property type="component" value="Unassembled WGS sequence"/>
</dbReference>
<feature type="domain" description="Glycosyltransferase 2-like" evidence="5">
    <location>
        <begin position="42"/>
        <end position="176"/>
    </location>
</feature>
<protein>
    <submittedName>
        <fullName evidence="6">Glycosyltransferase</fullName>
        <ecNumber evidence="6">2.4.-.-</ecNumber>
    </submittedName>
</protein>
<organism evidence="6 7">
    <name type="scientific">Gilvirhabdus luticola</name>
    <dbReference type="NCBI Taxonomy" id="3079858"/>
    <lineage>
        <taxon>Bacteria</taxon>
        <taxon>Pseudomonadati</taxon>
        <taxon>Bacteroidota</taxon>
        <taxon>Flavobacteriia</taxon>
        <taxon>Flavobacteriales</taxon>
        <taxon>Flavobacteriaceae</taxon>
        <taxon>Gilvirhabdus</taxon>
    </lineage>
</organism>
<keyword evidence="3 6" id="KW-0808">Transferase</keyword>
<evidence type="ECO:0000313" key="6">
    <source>
        <dbReference type="EMBL" id="MDU8885083.1"/>
    </source>
</evidence>
<dbReference type="InterPro" id="IPR029044">
    <property type="entry name" value="Nucleotide-diphossugar_trans"/>
</dbReference>
<keyword evidence="7" id="KW-1185">Reference proteome</keyword>
<feature type="transmembrane region" description="Helical" evidence="4">
    <location>
        <begin position="297"/>
        <end position="322"/>
    </location>
</feature>
<dbReference type="EC" id="2.4.-.-" evidence="6"/>
<keyword evidence="4" id="KW-1133">Transmembrane helix</keyword>
<dbReference type="PANTHER" id="PTHR43630">
    <property type="entry name" value="POLY-BETA-1,6-N-ACETYL-D-GLUCOSAMINE SYNTHASE"/>
    <property type="match status" value="1"/>
</dbReference>
<evidence type="ECO:0000313" key="7">
    <source>
        <dbReference type="Proteomes" id="UP001268651"/>
    </source>
</evidence>
<dbReference type="SUPFAM" id="SSF53448">
    <property type="entry name" value="Nucleotide-diphospho-sugar transferases"/>
    <property type="match status" value="1"/>
</dbReference>
<name>A0ABU3U3V6_9FLAO</name>
<evidence type="ECO:0000256" key="4">
    <source>
        <dbReference type="SAM" id="Phobius"/>
    </source>
</evidence>
<evidence type="ECO:0000256" key="3">
    <source>
        <dbReference type="ARBA" id="ARBA00022679"/>
    </source>
</evidence>
<evidence type="ECO:0000256" key="2">
    <source>
        <dbReference type="ARBA" id="ARBA00022676"/>
    </source>
</evidence>
<keyword evidence="4" id="KW-0472">Membrane</keyword>
<feature type="transmembrane region" description="Helical" evidence="4">
    <location>
        <begin position="343"/>
        <end position="363"/>
    </location>
</feature>
<dbReference type="CDD" id="cd04192">
    <property type="entry name" value="GT_2_like_e"/>
    <property type="match status" value="1"/>
</dbReference>
<dbReference type="Gene3D" id="3.90.550.10">
    <property type="entry name" value="Spore Coat Polysaccharide Biosynthesis Protein SpsA, Chain A"/>
    <property type="match status" value="1"/>
</dbReference>
<dbReference type="GO" id="GO:0016757">
    <property type="term" value="F:glycosyltransferase activity"/>
    <property type="evidence" value="ECO:0007669"/>
    <property type="project" value="UniProtKB-KW"/>
</dbReference>
<dbReference type="RefSeq" id="WP_316660926.1">
    <property type="nucleotide sequence ID" value="NZ_JAWHTF010000001.1"/>
</dbReference>
<gene>
    <name evidence="6" type="ORF">RXV94_02845</name>
</gene>
<dbReference type="PANTHER" id="PTHR43630:SF1">
    <property type="entry name" value="POLY-BETA-1,6-N-ACETYL-D-GLUCOSAMINE SYNTHASE"/>
    <property type="match status" value="1"/>
</dbReference>
<feature type="transmembrane region" description="Helical" evidence="4">
    <location>
        <begin position="6"/>
        <end position="24"/>
    </location>
</feature>
<keyword evidence="2 6" id="KW-0328">Glycosyltransferase</keyword>
<proteinExistence type="inferred from homology"/>
<accession>A0ABU3U3V6</accession>